<dbReference type="Proteomes" id="UP000073492">
    <property type="component" value="Unassembled WGS sequence"/>
</dbReference>
<dbReference type="EMBL" id="LFZO01000614">
    <property type="protein sequence ID" value="KXT02988.1"/>
    <property type="molecule type" value="Genomic_DNA"/>
</dbReference>
<feature type="region of interest" description="Disordered" evidence="1">
    <location>
        <begin position="1"/>
        <end position="22"/>
    </location>
</feature>
<sequence length="171" mass="20042">MSDKENAKPSPQQHQVEQKSMDKKCLVGIWKSAPDNNIDPSSIASFLRARADLDSKENELSQRQKMLTELFFSELRIQNSTSSEKFSQVFNDMMDLFRQLQRDFGDLEQEFRREWIETGVEEGLGAGDDVRKEEEEDRVVLKVLKAAERRRKLSRDWKRIEVWDAMVAQTK</sequence>
<keyword evidence="3" id="KW-1185">Reference proteome</keyword>
<evidence type="ECO:0000313" key="3">
    <source>
        <dbReference type="Proteomes" id="UP000073492"/>
    </source>
</evidence>
<comment type="caution">
    <text evidence="2">The sequence shown here is derived from an EMBL/GenBank/DDBJ whole genome shotgun (WGS) entry which is preliminary data.</text>
</comment>
<proteinExistence type="predicted"/>
<protein>
    <submittedName>
        <fullName evidence="2">Uncharacterized protein</fullName>
    </submittedName>
</protein>
<accession>A0A139HKI2</accession>
<name>A0A139HKI2_9PEZI</name>
<evidence type="ECO:0000256" key="1">
    <source>
        <dbReference type="SAM" id="MobiDB-lite"/>
    </source>
</evidence>
<organism evidence="2 3">
    <name type="scientific">Pseudocercospora musae</name>
    <dbReference type="NCBI Taxonomy" id="113226"/>
    <lineage>
        <taxon>Eukaryota</taxon>
        <taxon>Fungi</taxon>
        <taxon>Dikarya</taxon>
        <taxon>Ascomycota</taxon>
        <taxon>Pezizomycotina</taxon>
        <taxon>Dothideomycetes</taxon>
        <taxon>Dothideomycetidae</taxon>
        <taxon>Mycosphaerellales</taxon>
        <taxon>Mycosphaerellaceae</taxon>
        <taxon>Pseudocercospora</taxon>
    </lineage>
</organism>
<reference evidence="2 3" key="1">
    <citation type="submission" date="2015-07" db="EMBL/GenBank/DDBJ databases">
        <title>Comparative genomics of the Sigatoka disease complex on banana suggests a link between parallel evolutionary changes in Pseudocercospora fijiensis and Pseudocercospora eumusae and increased virulence on the banana host.</title>
        <authorList>
            <person name="Chang T.-C."/>
            <person name="Salvucci A."/>
            <person name="Crous P.W."/>
            <person name="Stergiopoulos I."/>
        </authorList>
    </citation>
    <scope>NUCLEOTIDE SEQUENCE [LARGE SCALE GENOMIC DNA]</scope>
    <source>
        <strain evidence="2 3">CBS 116634</strain>
    </source>
</reference>
<evidence type="ECO:0000313" key="2">
    <source>
        <dbReference type="EMBL" id="KXT02988.1"/>
    </source>
</evidence>
<dbReference type="AlphaFoldDB" id="A0A139HKI2"/>
<gene>
    <name evidence="2" type="ORF">AC579_10630</name>
</gene>